<accession>A0ABN9RL43</accession>
<organism evidence="2 3">
    <name type="scientific">Prorocentrum cordatum</name>
    <dbReference type="NCBI Taxonomy" id="2364126"/>
    <lineage>
        <taxon>Eukaryota</taxon>
        <taxon>Sar</taxon>
        <taxon>Alveolata</taxon>
        <taxon>Dinophyceae</taxon>
        <taxon>Prorocentrales</taxon>
        <taxon>Prorocentraceae</taxon>
        <taxon>Prorocentrum</taxon>
    </lineage>
</organism>
<reference evidence="2" key="1">
    <citation type="submission" date="2023-10" db="EMBL/GenBank/DDBJ databases">
        <authorList>
            <person name="Chen Y."/>
            <person name="Shah S."/>
            <person name="Dougan E. K."/>
            <person name="Thang M."/>
            <person name="Chan C."/>
        </authorList>
    </citation>
    <scope>NUCLEOTIDE SEQUENCE [LARGE SCALE GENOMIC DNA]</scope>
</reference>
<comment type="caution">
    <text evidence="2">The sequence shown here is derived from an EMBL/GenBank/DDBJ whole genome shotgun (WGS) entry which is preliminary data.</text>
</comment>
<evidence type="ECO:0000313" key="3">
    <source>
        <dbReference type="Proteomes" id="UP001189429"/>
    </source>
</evidence>
<dbReference type="Proteomes" id="UP001189429">
    <property type="component" value="Unassembled WGS sequence"/>
</dbReference>
<proteinExistence type="predicted"/>
<sequence>GQAEKPQAHTLMDAFYKKFVSGASVSEMGLMVRHFRLKKCYNDEYTRVQFSIADQMCIPQTESSVEICHSKLEIEQATLQLMETMGGKAKFGAAPQGHLESLAQKLIDKTKASKSTGARGSKGGGRR</sequence>
<name>A0ABN9RL43_9DINO</name>
<evidence type="ECO:0000313" key="2">
    <source>
        <dbReference type="EMBL" id="CAK0819640.1"/>
    </source>
</evidence>
<protein>
    <submittedName>
        <fullName evidence="2">Uncharacterized protein</fullName>
    </submittedName>
</protein>
<evidence type="ECO:0000256" key="1">
    <source>
        <dbReference type="SAM" id="MobiDB-lite"/>
    </source>
</evidence>
<feature type="region of interest" description="Disordered" evidence="1">
    <location>
        <begin position="105"/>
        <end position="127"/>
    </location>
</feature>
<gene>
    <name evidence="2" type="ORF">PCOR1329_LOCUS21584</name>
</gene>
<dbReference type="EMBL" id="CAUYUJ010007118">
    <property type="protein sequence ID" value="CAK0819640.1"/>
    <property type="molecule type" value="Genomic_DNA"/>
</dbReference>
<feature type="non-terminal residue" evidence="2">
    <location>
        <position position="1"/>
    </location>
</feature>
<keyword evidence="3" id="KW-1185">Reference proteome</keyword>